<dbReference type="Proteomes" id="UP000265520">
    <property type="component" value="Unassembled WGS sequence"/>
</dbReference>
<evidence type="ECO:0000313" key="2">
    <source>
        <dbReference type="Proteomes" id="UP000265520"/>
    </source>
</evidence>
<name>A0A392M5M5_9FABA</name>
<keyword evidence="2" id="KW-1185">Reference proteome</keyword>
<reference evidence="1 2" key="1">
    <citation type="journal article" date="2018" name="Front. Plant Sci.">
        <title>Red Clover (Trifolium pratense) and Zigzag Clover (T. medium) - A Picture of Genomic Similarities and Differences.</title>
        <authorList>
            <person name="Dluhosova J."/>
            <person name="Istvanek J."/>
            <person name="Nedelnik J."/>
            <person name="Repkova J."/>
        </authorList>
    </citation>
    <scope>NUCLEOTIDE SEQUENCE [LARGE SCALE GENOMIC DNA]</scope>
    <source>
        <strain evidence="2">cv. 10/8</strain>
        <tissue evidence="1">Leaf</tissue>
    </source>
</reference>
<protein>
    <submittedName>
        <fullName evidence="1">Uncharacterized protein</fullName>
    </submittedName>
</protein>
<accession>A0A392M5M5</accession>
<sequence length="56" mass="6052">MFKAVLEIKEYSETDLLVFNNINSSRNVGLAPYDGGSDGTVIAHVDDGETAKHVRG</sequence>
<proteinExistence type="predicted"/>
<dbReference type="AlphaFoldDB" id="A0A392M5M5"/>
<comment type="caution">
    <text evidence="1">The sequence shown here is derived from an EMBL/GenBank/DDBJ whole genome shotgun (WGS) entry which is preliminary data.</text>
</comment>
<evidence type="ECO:0000313" key="1">
    <source>
        <dbReference type="EMBL" id="MCH82707.1"/>
    </source>
</evidence>
<organism evidence="1 2">
    <name type="scientific">Trifolium medium</name>
    <dbReference type="NCBI Taxonomy" id="97028"/>
    <lineage>
        <taxon>Eukaryota</taxon>
        <taxon>Viridiplantae</taxon>
        <taxon>Streptophyta</taxon>
        <taxon>Embryophyta</taxon>
        <taxon>Tracheophyta</taxon>
        <taxon>Spermatophyta</taxon>
        <taxon>Magnoliopsida</taxon>
        <taxon>eudicotyledons</taxon>
        <taxon>Gunneridae</taxon>
        <taxon>Pentapetalae</taxon>
        <taxon>rosids</taxon>
        <taxon>fabids</taxon>
        <taxon>Fabales</taxon>
        <taxon>Fabaceae</taxon>
        <taxon>Papilionoideae</taxon>
        <taxon>50 kb inversion clade</taxon>
        <taxon>NPAAA clade</taxon>
        <taxon>Hologalegina</taxon>
        <taxon>IRL clade</taxon>
        <taxon>Trifolieae</taxon>
        <taxon>Trifolium</taxon>
    </lineage>
</organism>
<dbReference type="EMBL" id="LXQA010004060">
    <property type="protein sequence ID" value="MCH82707.1"/>
    <property type="molecule type" value="Genomic_DNA"/>
</dbReference>
<gene>
    <name evidence="1" type="ORF">A2U01_0003518</name>
</gene>